<protein>
    <submittedName>
        <fullName evidence="2">Uncharacterized protein</fullName>
    </submittedName>
</protein>
<organism evidence="2 3">
    <name type="scientific">Purpureocillium takamizusanense</name>
    <dbReference type="NCBI Taxonomy" id="2060973"/>
    <lineage>
        <taxon>Eukaryota</taxon>
        <taxon>Fungi</taxon>
        <taxon>Dikarya</taxon>
        <taxon>Ascomycota</taxon>
        <taxon>Pezizomycotina</taxon>
        <taxon>Sordariomycetes</taxon>
        <taxon>Hypocreomycetidae</taxon>
        <taxon>Hypocreales</taxon>
        <taxon>Ophiocordycipitaceae</taxon>
        <taxon>Purpureocillium</taxon>
    </lineage>
</organism>
<name>A0A9Q8Q9G6_9HYPO</name>
<reference evidence="2" key="1">
    <citation type="submission" date="2021-11" db="EMBL/GenBank/DDBJ databases">
        <title>Purpureocillium_takamizusanense_genome.</title>
        <authorList>
            <person name="Nguyen N.-H."/>
        </authorList>
    </citation>
    <scope>NUCLEOTIDE SEQUENCE</scope>
    <source>
        <strain evidence="2">PT3</strain>
    </source>
</reference>
<dbReference type="GeneID" id="72063687"/>
<evidence type="ECO:0000313" key="3">
    <source>
        <dbReference type="Proteomes" id="UP000829364"/>
    </source>
</evidence>
<evidence type="ECO:0000313" key="2">
    <source>
        <dbReference type="EMBL" id="UNI15162.1"/>
    </source>
</evidence>
<dbReference type="RefSeq" id="XP_047838643.1">
    <property type="nucleotide sequence ID" value="XM_047982677.1"/>
</dbReference>
<accession>A0A9Q8Q9G6</accession>
<dbReference type="EMBL" id="CP086354">
    <property type="protein sequence ID" value="UNI15162.1"/>
    <property type="molecule type" value="Genomic_DNA"/>
</dbReference>
<evidence type="ECO:0000256" key="1">
    <source>
        <dbReference type="SAM" id="MobiDB-lite"/>
    </source>
</evidence>
<dbReference type="Proteomes" id="UP000829364">
    <property type="component" value="Chromosome 1"/>
</dbReference>
<feature type="compositionally biased region" description="Acidic residues" evidence="1">
    <location>
        <begin position="1"/>
        <end position="23"/>
    </location>
</feature>
<keyword evidence="3" id="KW-1185">Reference proteome</keyword>
<dbReference type="AlphaFoldDB" id="A0A9Q8Q9G6"/>
<feature type="region of interest" description="Disordered" evidence="1">
    <location>
        <begin position="1"/>
        <end position="34"/>
    </location>
</feature>
<dbReference type="KEGG" id="ptkz:JDV02_001725"/>
<gene>
    <name evidence="2" type="ORF">JDV02_001725</name>
</gene>
<sequence>MNEMDEELRWDGGGMDDTEETDEATTMGGDERHGEICGIEHGNLSFSPARLPPSLDVYPSIHPSSIHPSPFPMWRYYTRLPSTLACLFPFFFLYPSSNGLLPT</sequence>
<proteinExistence type="predicted"/>